<proteinExistence type="predicted"/>
<comment type="caution">
    <text evidence="2">The sequence shown here is derived from an EMBL/GenBank/DDBJ whole genome shotgun (WGS) entry which is preliminary data.</text>
</comment>
<dbReference type="Proteomes" id="UP000826656">
    <property type="component" value="Unassembled WGS sequence"/>
</dbReference>
<feature type="region of interest" description="Disordered" evidence="1">
    <location>
        <begin position="97"/>
        <end position="143"/>
    </location>
</feature>
<name>A0ABQ7WJX6_SOLTU</name>
<keyword evidence="3" id="KW-1185">Reference proteome</keyword>
<dbReference type="PANTHER" id="PTHR35317:SF27">
    <property type="entry name" value="RETROVIRUS-RELATED POL POLYPROTEIN FROM TRANSPOSON TNT 1-94"/>
    <property type="match status" value="1"/>
</dbReference>
<accession>A0ABQ7WJX6</accession>
<evidence type="ECO:0000313" key="2">
    <source>
        <dbReference type="EMBL" id="KAH0781046.1"/>
    </source>
</evidence>
<feature type="compositionally biased region" description="Polar residues" evidence="1">
    <location>
        <begin position="133"/>
        <end position="143"/>
    </location>
</feature>
<protein>
    <submittedName>
        <fullName evidence="2">Uncharacterized protein</fullName>
    </submittedName>
</protein>
<organism evidence="2 3">
    <name type="scientific">Solanum tuberosum</name>
    <name type="common">Potato</name>
    <dbReference type="NCBI Taxonomy" id="4113"/>
    <lineage>
        <taxon>Eukaryota</taxon>
        <taxon>Viridiplantae</taxon>
        <taxon>Streptophyta</taxon>
        <taxon>Embryophyta</taxon>
        <taxon>Tracheophyta</taxon>
        <taxon>Spermatophyta</taxon>
        <taxon>Magnoliopsida</taxon>
        <taxon>eudicotyledons</taxon>
        <taxon>Gunneridae</taxon>
        <taxon>Pentapetalae</taxon>
        <taxon>asterids</taxon>
        <taxon>lamiids</taxon>
        <taxon>Solanales</taxon>
        <taxon>Solanaceae</taxon>
        <taxon>Solanoideae</taxon>
        <taxon>Solaneae</taxon>
        <taxon>Solanum</taxon>
    </lineage>
</organism>
<reference evidence="2 3" key="1">
    <citation type="journal article" date="2021" name="bioRxiv">
        <title>Chromosome-scale and haplotype-resolved genome assembly of a tetraploid potato cultivar.</title>
        <authorList>
            <person name="Sun H."/>
            <person name="Jiao W.-B."/>
            <person name="Krause K."/>
            <person name="Campoy J.A."/>
            <person name="Goel M."/>
            <person name="Folz-Donahue K."/>
            <person name="Kukat C."/>
            <person name="Huettel B."/>
            <person name="Schneeberger K."/>
        </authorList>
    </citation>
    <scope>NUCLEOTIDE SEQUENCE [LARGE SCALE GENOMIC DNA]</scope>
    <source>
        <strain evidence="2">SolTubOtavaFocal</strain>
        <tissue evidence="2">Leaves</tissue>
    </source>
</reference>
<dbReference type="Pfam" id="PF14223">
    <property type="entry name" value="Retrotran_gag_2"/>
    <property type="match status" value="1"/>
</dbReference>
<evidence type="ECO:0000313" key="3">
    <source>
        <dbReference type="Proteomes" id="UP000826656"/>
    </source>
</evidence>
<sequence>MMKSGEFIAGFSSRATKIVNQMRPYREKVTDQTIVKKVLRSLTPKFDHIVAVIEEFKDLSIFSFDELMKSLQAHGARINRSTKKNEEKTFQVKYSTTKYGENNGPESRGRGKRGFCGGRGRGYGRERGRNDGNMQSNDQDGGSNHMTGVKFLFYELDEKQKQKVHLGNTKELLVEGKGMNKQWLSYLGSMCEQAPNGAGLATSANDDSKLWHLRYGHLSINNPKLLGDKGAFMENKPGNIFLLEKHGELLNV</sequence>
<gene>
    <name evidence="2" type="ORF">KY290_000644</name>
</gene>
<dbReference type="EMBL" id="JAIVGD010000001">
    <property type="protein sequence ID" value="KAH0781046.1"/>
    <property type="molecule type" value="Genomic_DNA"/>
</dbReference>
<evidence type="ECO:0000256" key="1">
    <source>
        <dbReference type="SAM" id="MobiDB-lite"/>
    </source>
</evidence>
<dbReference type="PANTHER" id="PTHR35317">
    <property type="entry name" value="OS04G0629600 PROTEIN"/>
    <property type="match status" value="1"/>
</dbReference>